<feature type="domain" description="Polymerase/histidinol phosphatase N-terminal" evidence="1">
    <location>
        <begin position="6"/>
        <end position="83"/>
    </location>
</feature>
<dbReference type="EMBL" id="MEHA01000015">
    <property type="protein sequence ID" value="ODR48873.1"/>
    <property type="molecule type" value="Genomic_DNA"/>
</dbReference>
<reference evidence="2 5" key="1">
    <citation type="submission" date="2016-07" db="EMBL/GenBank/DDBJ databases">
        <title>Characterization of isolates of Eisenbergiella tayi derived from blood cultures, using whole genome sequencing.</title>
        <authorList>
            <person name="Burdz T."/>
            <person name="Wiebe D."/>
            <person name="Huynh C."/>
            <person name="Bernard K."/>
        </authorList>
    </citation>
    <scope>NUCLEOTIDE SEQUENCE [LARGE SCALE GENOMIC DNA]</scope>
    <source>
        <strain evidence="2 5">NML 110608</strain>
    </source>
</reference>
<dbReference type="AlphaFoldDB" id="A0A1E3AIN0"/>
<name>A0A1E3AIN0_9FIRM</name>
<dbReference type="RefSeq" id="WP_069150885.1">
    <property type="nucleotide sequence ID" value="NZ_DAWDRA010000271.1"/>
</dbReference>
<dbReference type="GO" id="GO:0005829">
    <property type="term" value="C:cytosol"/>
    <property type="evidence" value="ECO:0007669"/>
    <property type="project" value="TreeGrafter"/>
</dbReference>
<dbReference type="PANTHER" id="PTHR36928">
    <property type="entry name" value="PHOSPHATASE YCDX-RELATED"/>
    <property type="match status" value="1"/>
</dbReference>
<dbReference type="SMART" id="SM00481">
    <property type="entry name" value="POLIIIAc"/>
    <property type="match status" value="1"/>
</dbReference>
<dbReference type="PANTHER" id="PTHR36928:SF1">
    <property type="entry name" value="PHOSPHATASE YCDX-RELATED"/>
    <property type="match status" value="1"/>
</dbReference>
<dbReference type="Proteomes" id="UP000094271">
    <property type="component" value="Unassembled WGS sequence"/>
</dbReference>
<dbReference type="EC" id="3.1.3.-" evidence="2"/>
<dbReference type="Proteomes" id="UP000094067">
    <property type="component" value="Unassembled WGS sequence"/>
</dbReference>
<dbReference type="Gene3D" id="3.20.20.140">
    <property type="entry name" value="Metal-dependent hydrolases"/>
    <property type="match status" value="1"/>
</dbReference>
<dbReference type="InterPro" id="IPR004013">
    <property type="entry name" value="PHP_dom"/>
</dbReference>
<evidence type="ECO:0000313" key="2">
    <source>
        <dbReference type="EMBL" id="ODM08502.1"/>
    </source>
</evidence>
<dbReference type="InterPro" id="IPR016195">
    <property type="entry name" value="Pol/histidinol_Pase-like"/>
</dbReference>
<dbReference type="InterPro" id="IPR050243">
    <property type="entry name" value="PHP_phosphatase"/>
</dbReference>
<reference evidence="3 6" key="3">
    <citation type="submission" date="2016-08" db="EMBL/GenBank/DDBJ databases">
        <authorList>
            <person name="Seilhamer J.J."/>
        </authorList>
    </citation>
    <scope>NUCLEOTIDE SEQUENCE [LARGE SCALE GENOMIC DNA]</scope>
    <source>
        <strain evidence="3 6">NML150140-1</strain>
    </source>
</reference>
<evidence type="ECO:0000313" key="6">
    <source>
        <dbReference type="Proteomes" id="UP000094271"/>
    </source>
</evidence>
<keyword evidence="2" id="KW-0378">Hydrolase</keyword>
<dbReference type="InterPro" id="IPR003141">
    <property type="entry name" value="Pol/His_phosphatase_N"/>
</dbReference>
<comment type="caution">
    <text evidence="2">The sequence shown here is derived from an EMBL/GenBank/DDBJ whole genome shotgun (WGS) entry which is preliminary data.</text>
</comment>
<dbReference type="EMBL" id="MEHD01000011">
    <property type="protein sequence ID" value="ODR60396.1"/>
    <property type="molecule type" value="Genomic_DNA"/>
</dbReference>
<dbReference type="GO" id="GO:0008270">
    <property type="term" value="F:zinc ion binding"/>
    <property type="evidence" value="ECO:0007669"/>
    <property type="project" value="TreeGrafter"/>
</dbReference>
<evidence type="ECO:0000313" key="4">
    <source>
        <dbReference type="EMBL" id="ODR60396.1"/>
    </source>
</evidence>
<dbReference type="SUPFAM" id="SSF89550">
    <property type="entry name" value="PHP domain-like"/>
    <property type="match status" value="1"/>
</dbReference>
<evidence type="ECO:0000313" key="7">
    <source>
        <dbReference type="Proteomes" id="UP000094869"/>
    </source>
</evidence>
<proteinExistence type="predicted"/>
<dbReference type="PATRIC" id="fig|1432052.4.peg.142"/>
<gene>
    <name evidence="2" type="primary">ycdX</name>
    <name evidence="3" type="ORF">BEI59_19190</name>
    <name evidence="2" type="ORF">BEI61_00131</name>
    <name evidence="4" type="ORF">BEI63_04225</name>
</gene>
<dbReference type="Proteomes" id="UP000094869">
    <property type="component" value="Unassembled WGS sequence"/>
</dbReference>
<dbReference type="GO" id="GO:0042578">
    <property type="term" value="F:phosphoric ester hydrolase activity"/>
    <property type="evidence" value="ECO:0007669"/>
    <property type="project" value="TreeGrafter"/>
</dbReference>
<dbReference type="OrthoDB" id="9808747at2"/>
<evidence type="ECO:0000313" key="3">
    <source>
        <dbReference type="EMBL" id="ODR48873.1"/>
    </source>
</evidence>
<accession>A0A1E3AIN0</accession>
<keyword evidence="7" id="KW-1185">Reference proteome</keyword>
<evidence type="ECO:0000313" key="5">
    <source>
        <dbReference type="Proteomes" id="UP000094067"/>
    </source>
</evidence>
<sequence>MYQIKTDCHVHTILSGHAYSTIEECAVYAAEQQLECIAVTDHFCPIRAEEFGDKAVPFINLKVLPSHIRGVRILRGMEADILDLQGHLANYNVMHEGKSVLEEALKDMELVIASVHRGPGKMETDREDSAANTQMYMKVLGNSKVNVLGHVGRSGYRFEMLPVIREAGRLGKALEINEASFRFGEPITAVCRKAAQLCAQEGTSIMVNSDAHSAHAVGRYPETLQMLEEIHFPETLIANRDLETLEKFLEK</sequence>
<evidence type="ECO:0000259" key="1">
    <source>
        <dbReference type="SMART" id="SM00481"/>
    </source>
</evidence>
<organism evidence="2 5">
    <name type="scientific">Eisenbergiella tayi</name>
    <dbReference type="NCBI Taxonomy" id="1432052"/>
    <lineage>
        <taxon>Bacteria</taxon>
        <taxon>Bacillati</taxon>
        <taxon>Bacillota</taxon>
        <taxon>Clostridia</taxon>
        <taxon>Lachnospirales</taxon>
        <taxon>Lachnospiraceae</taxon>
        <taxon>Eisenbergiella</taxon>
    </lineage>
</organism>
<dbReference type="EMBL" id="MCGH01000001">
    <property type="protein sequence ID" value="ODM08502.1"/>
    <property type="molecule type" value="Genomic_DNA"/>
</dbReference>
<reference evidence="4 7" key="2">
    <citation type="submission" date="2016-08" db="EMBL/GenBank/DDBJ databases">
        <title>Characterization of Isolates of Eisenbergiella tayi Derived from Blood Cultures, Using Whole Genome Sequencing.</title>
        <authorList>
            <person name="Bernier A.-M."/>
            <person name="Burdz T."/>
            <person name="Wiebe D."/>
            <person name="Bernard K."/>
        </authorList>
    </citation>
    <scope>NUCLEOTIDE SEQUENCE [LARGE SCALE GENOMIC DNA]</scope>
    <source>
        <strain evidence="4 7">NML120146</strain>
    </source>
</reference>
<protein>
    <submittedName>
        <fullName evidence="2">Putative phosphatase YcdX</fullName>
        <ecNumber evidence="2">3.1.3.-</ecNumber>
    </submittedName>
</protein>
<dbReference type="Pfam" id="PF02811">
    <property type="entry name" value="PHP"/>
    <property type="match status" value="1"/>
</dbReference>